<feature type="compositionally biased region" description="Basic and acidic residues" evidence="1">
    <location>
        <begin position="273"/>
        <end position="282"/>
    </location>
</feature>
<dbReference type="PANTHER" id="PTHR39196:SF1">
    <property type="entry name" value="PRIMOSOME, DNAD SUBUNIT"/>
    <property type="match status" value="1"/>
</dbReference>
<dbReference type="Pfam" id="PF14297">
    <property type="entry name" value="Lin1244_N"/>
    <property type="match status" value="1"/>
</dbReference>
<reference evidence="3 4" key="1">
    <citation type="journal article" date="2021" name="ISME Commun">
        <title>Automated analysis of genomic sequences facilitates high-throughput and comprehensive description of bacteria.</title>
        <authorList>
            <person name="Hitch T.C.A."/>
        </authorList>
    </citation>
    <scope>NUCLEOTIDE SEQUENCE [LARGE SCALE GENOMIC DNA]</scope>
    <source>
        <strain evidence="3 4">Sanger_04</strain>
    </source>
</reference>
<dbReference type="Proteomes" id="UP001652461">
    <property type="component" value="Unassembled WGS sequence"/>
</dbReference>
<dbReference type="RefSeq" id="WP_158363710.1">
    <property type="nucleotide sequence ID" value="NZ_JAOQKC010000012.1"/>
</dbReference>
<evidence type="ECO:0000313" key="3">
    <source>
        <dbReference type="EMBL" id="MCU6697254.1"/>
    </source>
</evidence>
<name>A0ABT2RY50_9FIRM</name>
<keyword evidence="4" id="KW-1185">Reference proteome</keyword>
<accession>A0ABT2RY50</accession>
<dbReference type="InterPro" id="IPR025400">
    <property type="entry name" value="Lin1244/Lin1753-like_N"/>
</dbReference>
<proteinExistence type="predicted"/>
<gene>
    <name evidence="3" type="ORF">OCV63_10135</name>
</gene>
<evidence type="ECO:0000256" key="1">
    <source>
        <dbReference type="SAM" id="MobiDB-lite"/>
    </source>
</evidence>
<protein>
    <submittedName>
        <fullName evidence="3">DUF4373 domain-containing protein</fullName>
    </submittedName>
</protein>
<evidence type="ECO:0000313" key="4">
    <source>
        <dbReference type="Proteomes" id="UP001652461"/>
    </source>
</evidence>
<sequence>MAGQGLESVAWPVDLFENEKIRKLLAVQGTKGFYIYMYICQKIFREKGYYCDWCCADGVSITREMCCCIGAGAVEETVNLCLQIGVFDKMLFDRWGILTSSDIQIQFYMASGGEVGKIIEDYWLLQKCDKCKGLLKSPFFKESGVNRSTRRANKVNYIYKLNNDDDDLKRSTDHIFNNNKKINNRSDLPSSSNIHSVNNIIGRVFLADGTEYQVTVEQEQRFRTVYPDIDVKSHLLQMQEWSKSNPEKRPSRKNALRFINGWLGRNQKDMEQARAVSKDKAAGRTAAGAPPNRFHNFKEREYDMKELEKQFVNR</sequence>
<dbReference type="EMBL" id="JAOQKC010000012">
    <property type="protein sequence ID" value="MCU6697254.1"/>
    <property type="molecule type" value="Genomic_DNA"/>
</dbReference>
<comment type="caution">
    <text evidence="3">The sequence shown here is derived from an EMBL/GenBank/DDBJ whole genome shotgun (WGS) entry which is preliminary data.</text>
</comment>
<feature type="region of interest" description="Disordered" evidence="1">
    <location>
        <begin position="273"/>
        <end position="295"/>
    </location>
</feature>
<feature type="domain" description="Lin1244/Lin1753-like N-terminal" evidence="2">
    <location>
        <begin position="13"/>
        <end position="103"/>
    </location>
</feature>
<evidence type="ECO:0000259" key="2">
    <source>
        <dbReference type="Pfam" id="PF14297"/>
    </source>
</evidence>
<organism evidence="3 4">
    <name type="scientific">Laedolimicola ammoniilytica</name>
    <dbReference type="NCBI Taxonomy" id="2981771"/>
    <lineage>
        <taxon>Bacteria</taxon>
        <taxon>Bacillati</taxon>
        <taxon>Bacillota</taxon>
        <taxon>Clostridia</taxon>
        <taxon>Lachnospirales</taxon>
        <taxon>Lachnospiraceae</taxon>
        <taxon>Laedolimicola</taxon>
    </lineage>
</organism>
<dbReference type="PANTHER" id="PTHR39196">
    <property type="entry name" value="PRIMOSOME, DNAD SUBUNIT"/>
    <property type="match status" value="1"/>
</dbReference>